<keyword evidence="5 11" id="KW-0479">Metal-binding</keyword>
<organism evidence="14">
    <name type="scientific">Ophiorrhiza pumila</name>
    <dbReference type="NCBI Taxonomy" id="157934"/>
    <lineage>
        <taxon>Eukaryota</taxon>
        <taxon>Viridiplantae</taxon>
        <taxon>Streptophyta</taxon>
        <taxon>Embryophyta</taxon>
        <taxon>Tracheophyta</taxon>
        <taxon>Spermatophyta</taxon>
        <taxon>Magnoliopsida</taxon>
        <taxon>eudicotyledons</taxon>
        <taxon>Gunneridae</taxon>
        <taxon>Pentapetalae</taxon>
        <taxon>asterids</taxon>
        <taxon>lamiids</taxon>
        <taxon>Gentianales</taxon>
        <taxon>Rubiaceae</taxon>
        <taxon>Rubioideae</taxon>
        <taxon>Ophiorrhizeae</taxon>
        <taxon>Ophiorrhiza</taxon>
    </lineage>
</organism>
<keyword evidence="8 11" id="KW-0408">Iron</keyword>
<dbReference type="GO" id="GO:0009820">
    <property type="term" value="P:alkaloid metabolic process"/>
    <property type="evidence" value="ECO:0007669"/>
    <property type="project" value="UniProtKB-ARBA"/>
</dbReference>
<comment type="similarity">
    <text evidence="2 12">Belongs to the cytochrome P450 family.</text>
</comment>
<dbReference type="CDD" id="cd20642">
    <property type="entry name" value="CYP72"/>
    <property type="match status" value="1"/>
</dbReference>
<dbReference type="GO" id="GO:0016705">
    <property type="term" value="F:oxidoreductase activity, acting on paired donors, with incorporation or reduction of molecular oxygen"/>
    <property type="evidence" value="ECO:0007669"/>
    <property type="project" value="InterPro"/>
</dbReference>
<dbReference type="InterPro" id="IPR050665">
    <property type="entry name" value="Cytochrome_P450_Monooxygen"/>
</dbReference>
<dbReference type="PROSITE" id="PS00086">
    <property type="entry name" value="CYTOCHROME_P450"/>
    <property type="match status" value="1"/>
</dbReference>
<evidence type="ECO:0000256" key="12">
    <source>
        <dbReference type="RuleBase" id="RU000461"/>
    </source>
</evidence>
<dbReference type="PANTHER" id="PTHR24282">
    <property type="entry name" value="CYTOCHROME P450 FAMILY MEMBER"/>
    <property type="match status" value="1"/>
</dbReference>
<gene>
    <name evidence="14" type="primary">SLS6</name>
</gene>
<dbReference type="AlphaFoldDB" id="A0A8F3BQ54"/>
<evidence type="ECO:0000313" key="14">
    <source>
        <dbReference type="EMBL" id="QWX38541.1"/>
    </source>
</evidence>
<feature type="transmembrane region" description="Helical" evidence="13">
    <location>
        <begin position="6"/>
        <end position="25"/>
    </location>
</feature>
<dbReference type="GO" id="GO:0004497">
    <property type="term" value="F:monooxygenase activity"/>
    <property type="evidence" value="ECO:0007669"/>
    <property type="project" value="UniProtKB-KW"/>
</dbReference>
<reference evidence="14" key="1">
    <citation type="journal article" date="2021" name="BMC Biol.">
        <title>Divergent camptothecin biosynthetic pathway in Ophiorrhiza pumila.</title>
        <authorList>
            <person name="Yang M."/>
            <person name="Wang Q."/>
            <person name="Liu Y."/>
            <person name="Hao X."/>
            <person name="Wang C."/>
            <person name="Liang Y."/>
            <person name="Chen J."/>
            <person name="Xiao Y."/>
            <person name="Kai G."/>
        </authorList>
    </citation>
    <scope>NUCLEOTIDE SEQUENCE</scope>
</reference>
<dbReference type="FunFam" id="1.10.630.10:FF:000029">
    <property type="entry name" value="Cytochrome P450 734A1"/>
    <property type="match status" value="1"/>
</dbReference>
<keyword evidence="4 13" id="KW-0812">Transmembrane</keyword>
<dbReference type="InterPro" id="IPR002401">
    <property type="entry name" value="Cyt_P450_E_grp-I"/>
</dbReference>
<dbReference type="Gene3D" id="1.10.630.10">
    <property type="entry name" value="Cytochrome P450"/>
    <property type="match status" value="1"/>
</dbReference>
<keyword evidence="6 13" id="KW-1133">Transmembrane helix</keyword>
<dbReference type="PRINTS" id="PR00385">
    <property type="entry name" value="P450"/>
</dbReference>
<dbReference type="GO" id="GO:0009753">
    <property type="term" value="P:response to jasmonic acid"/>
    <property type="evidence" value="ECO:0007669"/>
    <property type="project" value="UniProtKB-ARBA"/>
</dbReference>
<keyword evidence="7 12" id="KW-0560">Oxidoreductase</keyword>
<evidence type="ECO:0000256" key="9">
    <source>
        <dbReference type="ARBA" id="ARBA00023033"/>
    </source>
</evidence>
<dbReference type="InterPro" id="IPR036396">
    <property type="entry name" value="Cyt_P450_sf"/>
</dbReference>
<feature type="binding site" description="axial binding residue" evidence="11">
    <location>
        <position position="464"/>
    </location>
    <ligand>
        <name>heme</name>
        <dbReference type="ChEBI" id="CHEBI:30413"/>
    </ligand>
    <ligandPart>
        <name>Fe</name>
        <dbReference type="ChEBI" id="CHEBI:18248"/>
    </ligandPart>
</feature>
<evidence type="ECO:0000256" key="11">
    <source>
        <dbReference type="PIRSR" id="PIRSR602401-1"/>
    </source>
</evidence>
<evidence type="ECO:0000256" key="1">
    <source>
        <dbReference type="ARBA" id="ARBA00004370"/>
    </source>
</evidence>
<evidence type="ECO:0000256" key="5">
    <source>
        <dbReference type="ARBA" id="ARBA00022723"/>
    </source>
</evidence>
<dbReference type="InterPro" id="IPR017972">
    <property type="entry name" value="Cyt_P450_CS"/>
</dbReference>
<keyword evidence="9 12" id="KW-0503">Monooxygenase</keyword>
<sequence>MENLYSLVGVLCTTAFLVFWGWRILNWAWFKPKKLEKCLRQQGLRGTSYKLLFGDIKEYVKMEQEARSKPINFTNEIVPRVIPFVDKTIKNYGKNSYIWLGPTPSLLLMDPELIKEVLNKSFNFLKPPGNPLSNLLARGLASYERDKWAKHRKLINPAFQLERVKLMLPAFHTSCCEMLSKWEKIASTESSFELNVWPYLQTLTSDAISRTAFGSNYEEGRQIFELQREQTNLILQVAQTVYIPGWRFVPTERNKRIKKIAKQVQSLVMDIIDNRMKLMKEGKARNDDLLDILLESNSKEIEQHGNSKFGMSIHDVIEECKLFYFAGQETTSVLLVWTMILLSKHLDWQDRARDEVQQVFGNNEPNFDELNHLKVITMIFNEVLRLYPPGVILGRMTREETKLGELTLPAGVQLFLPAILLHHDPNIWGDDANEFKPERFSEGILKATKGQLTYFPFGWGPRICIGQNFAMLEAKMALALMLQKFSFELSTLYAHAPCTVITLQPQYGAQLILRKL</sequence>
<dbReference type="Pfam" id="PF00067">
    <property type="entry name" value="p450"/>
    <property type="match status" value="1"/>
</dbReference>
<dbReference type="EMBL" id="MT942683">
    <property type="protein sequence ID" value="QWX38541.1"/>
    <property type="molecule type" value="mRNA"/>
</dbReference>
<evidence type="ECO:0000256" key="6">
    <source>
        <dbReference type="ARBA" id="ARBA00022989"/>
    </source>
</evidence>
<accession>A0A8F3BQ54</accession>
<comment type="cofactor">
    <cofactor evidence="11">
        <name>heme</name>
        <dbReference type="ChEBI" id="CHEBI:30413"/>
    </cofactor>
</comment>
<evidence type="ECO:0000256" key="2">
    <source>
        <dbReference type="ARBA" id="ARBA00010617"/>
    </source>
</evidence>
<dbReference type="SUPFAM" id="SSF48264">
    <property type="entry name" value="Cytochrome P450"/>
    <property type="match status" value="1"/>
</dbReference>
<dbReference type="InterPro" id="IPR001128">
    <property type="entry name" value="Cyt_P450"/>
</dbReference>
<protein>
    <submittedName>
        <fullName evidence="14">Secologanin synthase 6</fullName>
    </submittedName>
</protein>
<comment type="subcellular location">
    <subcellularLocation>
        <location evidence="1">Membrane</location>
    </subcellularLocation>
</comment>
<evidence type="ECO:0000256" key="7">
    <source>
        <dbReference type="ARBA" id="ARBA00023002"/>
    </source>
</evidence>
<evidence type="ECO:0000256" key="3">
    <source>
        <dbReference type="ARBA" id="ARBA00022617"/>
    </source>
</evidence>
<evidence type="ECO:0000256" key="4">
    <source>
        <dbReference type="ARBA" id="ARBA00022692"/>
    </source>
</evidence>
<keyword evidence="3 11" id="KW-0349">Heme</keyword>
<keyword evidence="10 13" id="KW-0472">Membrane</keyword>
<evidence type="ECO:0000256" key="13">
    <source>
        <dbReference type="SAM" id="Phobius"/>
    </source>
</evidence>
<dbReference type="PRINTS" id="PR00463">
    <property type="entry name" value="EP450I"/>
</dbReference>
<dbReference type="GO" id="GO:0016020">
    <property type="term" value="C:membrane"/>
    <property type="evidence" value="ECO:0007669"/>
    <property type="project" value="UniProtKB-SubCell"/>
</dbReference>
<dbReference type="GO" id="GO:0005506">
    <property type="term" value="F:iron ion binding"/>
    <property type="evidence" value="ECO:0007669"/>
    <property type="project" value="InterPro"/>
</dbReference>
<name>A0A8F3BQ54_9GENT</name>
<dbReference type="PANTHER" id="PTHR24282:SF255">
    <property type="entry name" value="CYTOCHROME P450 72A11-RELATED"/>
    <property type="match status" value="1"/>
</dbReference>
<proteinExistence type="evidence at transcript level"/>
<evidence type="ECO:0000256" key="8">
    <source>
        <dbReference type="ARBA" id="ARBA00023004"/>
    </source>
</evidence>
<dbReference type="GO" id="GO:0020037">
    <property type="term" value="F:heme binding"/>
    <property type="evidence" value="ECO:0007669"/>
    <property type="project" value="InterPro"/>
</dbReference>
<evidence type="ECO:0000256" key="10">
    <source>
        <dbReference type="ARBA" id="ARBA00023136"/>
    </source>
</evidence>